<evidence type="ECO:0000259" key="6">
    <source>
        <dbReference type="PROSITE" id="PS50950"/>
    </source>
</evidence>
<evidence type="ECO:0000313" key="8">
    <source>
        <dbReference type="Proteomes" id="UP000694560"/>
    </source>
</evidence>
<dbReference type="PANTHER" id="PTHR46927">
    <property type="entry name" value="AGAP005574-PA"/>
    <property type="match status" value="1"/>
</dbReference>
<proteinExistence type="predicted"/>
<dbReference type="GO" id="GO:0008270">
    <property type="term" value="F:zinc ion binding"/>
    <property type="evidence" value="ECO:0007669"/>
    <property type="project" value="UniProtKB-KW"/>
</dbReference>
<dbReference type="InterPro" id="IPR052224">
    <property type="entry name" value="THAP_domain_protein"/>
</dbReference>
<keyword evidence="1" id="KW-0479">Metal-binding</keyword>
<dbReference type="SMART" id="SM00980">
    <property type="entry name" value="THAP"/>
    <property type="match status" value="1"/>
</dbReference>
<dbReference type="SUPFAM" id="SSF57716">
    <property type="entry name" value="Glucocorticoid receptor-like (DNA-binding domain)"/>
    <property type="match status" value="1"/>
</dbReference>
<keyword evidence="4 5" id="KW-0238">DNA-binding</keyword>
<protein>
    <recommendedName>
        <fullName evidence="6">THAP-type domain-containing protein</fullName>
    </recommendedName>
</protein>
<sequence>MVYCAALNCQNATSGAYKNSSVSFYGFPLQNPALLRQWIHNMGRDMDTPSKYQRLCSKHFEESAFERDPLKVRKIVFPSSQTLFVWIWDSLKRTELFGCRNR</sequence>
<dbReference type="SMART" id="SM00692">
    <property type="entry name" value="DM3"/>
    <property type="match status" value="1"/>
</dbReference>
<organism evidence="7 8">
    <name type="scientific">Malurus cyaneus samueli</name>
    <dbReference type="NCBI Taxonomy" id="2593467"/>
    <lineage>
        <taxon>Eukaryota</taxon>
        <taxon>Metazoa</taxon>
        <taxon>Chordata</taxon>
        <taxon>Craniata</taxon>
        <taxon>Vertebrata</taxon>
        <taxon>Euteleostomi</taxon>
        <taxon>Archelosauria</taxon>
        <taxon>Archosauria</taxon>
        <taxon>Dinosauria</taxon>
        <taxon>Saurischia</taxon>
        <taxon>Theropoda</taxon>
        <taxon>Coelurosauria</taxon>
        <taxon>Aves</taxon>
        <taxon>Neognathae</taxon>
        <taxon>Neoaves</taxon>
        <taxon>Telluraves</taxon>
        <taxon>Australaves</taxon>
        <taxon>Passeriformes</taxon>
        <taxon>Meliphagoidea</taxon>
        <taxon>Maluridae</taxon>
        <taxon>Malurus</taxon>
    </lineage>
</organism>
<dbReference type="InterPro" id="IPR038441">
    <property type="entry name" value="THAP_Znf_sf"/>
</dbReference>
<feature type="domain" description="THAP-type" evidence="6">
    <location>
        <begin position="1"/>
        <end position="84"/>
    </location>
</feature>
<dbReference type="OrthoDB" id="6496718at2759"/>
<keyword evidence="3" id="KW-0862">Zinc</keyword>
<dbReference type="Proteomes" id="UP000694560">
    <property type="component" value="Unplaced"/>
</dbReference>
<dbReference type="PANTHER" id="PTHR46927:SF3">
    <property type="entry name" value="THAP-TYPE DOMAIN-CONTAINING PROTEIN"/>
    <property type="match status" value="1"/>
</dbReference>
<evidence type="ECO:0000256" key="1">
    <source>
        <dbReference type="ARBA" id="ARBA00022723"/>
    </source>
</evidence>
<keyword evidence="2 5" id="KW-0863">Zinc-finger</keyword>
<dbReference type="GO" id="GO:0003677">
    <property type="term" value="F:DNA binding"/>
    <property type="evidence" value="ECO:0007669"/>
    <property type="project" value="UniProtKB-UniRule"/>
</dbReference>
<evidence type="ECO:0000256" key="4">
    <source>
        <dbReference type="ARBA" id="ARBA00023125"/>
    </source>
</evidence>
<evidence type="ECO:0000256" key="3">
    <source>
        <dbReference type="ARBA" id="ARBA00022833"/>
    </source>
</evidence>
<evidence type="ECO:0000256" key="2">
    <source>
        <dbReference type="ARBA" id="ARBA00022771"/>
    </source>
</evidence>
<dbReference type="AlphaFoldDB" id="A0A8C5U7R5"/>
<reference evidence="7" key="2">
    <citation type="submission" date="2025-09" db="UniProtKB">
        <authorList>
            <consortium name="Ensembl"/>
        </authorList>
    </citation>
    <scope>IDENTIFICATION</scope>
</reference>
<evidence type="ECO:0000313" key="7">
    <source>
        <dbReference type="Ensembl" id="ENSMCSP00000015370.1"/>
    </source>
</evidence>
<dbReference type="Pfam" id="PF05485">
    <property type="entry name" value="THAP"/>
    <property type="match status" value="1"/>
</dbReference>
<name>A0A8C5U7R5_9PASS</name>
<evidence type="ECO:0000256" key="5">
    <source>
        <dbReference type="PROSITE-ProRule" id="PRU00309"/>
    </source>
</evidence>
<dbReference type="Gene3D" id="6.20.210.20">
    <property type="entry name" value="THAP domain"/>
    <property type="match status" value="1"/>
</dbReference>
<dbReference type="PROSITE" id="PS50950">
    <property type="entry name" value="ZF_THAP"/>
    <property type="match status" value="1"/>
</dbReference>
<accession>A0A8C5U7R5</accession>
<dbReference type="InterPro" id="IPR006612">
    <property type="entry name" value="THAP_Znf"/>
</dbReference>
<dbReference type="Ensembl" id="ENSMCST00000015762.1">
    <property type="protein sequence ID" value="ENSMCSP00000015370.1"/>
    <property type="gene ID" value="ENSMCSG00000010812.1"/>
</dbReference>
<reference evidence="7" key="1">
    <citation type="submission" date="2025-08" db="UniProtKB">
        <authorList>
            <consortium name="Ensembl"/>
        </authorList>
    </citation>
    <scope>IDENTIFICATION</scope>
</reference>
<keyword evidence="8" id="KW-1185">Reference proteome</keyword>